<gene>
    <name evidence="1" type="ORF">DET61_10692</name>
</gene>
<accession>A0A368XR25</accession>
<name>A0A368XR25_MARNT</name>
<evidence type="ECO:0000313" key="1">
    <source>
        <dbReference type="EMBL" id="RCW68997.1"/>
    </source>
</evidence>
<protein>
    <submittedName>
        <fullName evidence="1">Uncharacterized protein</fullName>
    </submittedName>
</protein>
<organism evidence="1 2">
    <name type="scientific">Marinobacter nauticus</name>
    <name type="common">Marinobacter hydrocarbonoclasticus</name>
    <name type="synonym">Marinobacter aquaeolei</name>
    <dbReference type="NCBI Taxonomy" id="2743"/>
    <lineage>
        <taxon>Bacteria</taxon>
        <taxon>Pseudomonadati</taxon>
        <taxon>Pseudomonadota</taxon>
        <taxon>Gammaproteobacteria</taxon>
        <taxon>Pseudomonadales</taxon>
        <taxon>Marinobacteraceae</taxon>
        <taxon>Marinobacter</taxon>
    </lineage>
</organism>
<sequence length="229" mass="26822">MAISYFANGELSSGFHGWRVVVTIRGKRYQKYFSLRQPNSLVPEDLWYRYQYTRAQYYEARWMARSAAVQYLDFIQTDHPTTRPYRGVGFRGITLGIGAGKSAASEFCYFSVNRRGDATKYYIDGQRPLTQAWEEAVRHWGRVYDIRPKDIEKKLVAVPSPDQFKSLRKQLNEKESCNLPPSVLHHVYAERRRDLEQAKAKKNTEDKLTNEDLLAMYSGLEREIAEYRK</sequence>
<dbReference type="Proteomes" id="UP000253647">
    <property type="component" value="Unassembled WGS sequence"/>
</dbReference>
<proteinExistence type="predicted"/>
<dbReference type="EMBL" id="QPJI01000006">
    <property type="protein sequence ID" value="RCW68997.1"/>
    <property type="molecule type" value="Genomic_DNA"/>
</dbReference>
<dbReference type="AlphaFoldDB" id="A0A368XR25"/>
<reference evidence="1 2" key="1">
    <citation type="submission" date="2018-07" db="EMBL/GenBank/DDBJ databases">
        <title>Freshwater and sediment microbial communities from various areas in North America, analyzing microbe dynamics in response to fracking.</title>
        <authorList>
            <person name="Lamendella R."/>
        </authorList>
    </citation>
    <scope>NUCLEOTIDE SEQUENCE [LARGE SCALE GENOMIC DNA]</scope>
    <source>
        <strain evidence="1 2">105B</strain>
    </source>
</reference>
<dbReference type="RefSeq" id="WP_114434410.1">
    <property type="nucleotide sequence ID" value="NZ_QPJI01000006.1"/>
</dbReference>
<comment type="caution">
    <text evidence="1">The sequence shown here is derived from an EMBL/GenBank/DDBJ whole genome shotgun (WGS) entry which is preliminary data.</text>
</comment>
<evidence type="ECO:0000313" key="2">
    <source>
        <dbReference type="Proteomes" id="UP000253647"/>
    </source>
</evidence>